<evidence type="ECO:0000313" key="6">
    <source>
        <dbReference type="Proteomes" id="UP000256869"/>
    </source>
</evidence>
<dbReference type="InterPro" id="IPR014710">
    <property type="entry name" value="RmlC-like_jellyroll"/>
</dbReference>
<reference evidence="5 6" key="1">
    <citation type="submission" date="2018-07" db="EMBL/GenBank/DDBJ databases">
        <title>Genomic Encyclopedia of Type Strains, Phase III (KMG-III): the genomes of soil and plant-associated and newly described type strains.</title>
        <authorList>
            <person name="Whitman W."/>
        </authorList>
    </citation>
    <scope>NUCLEOTIDE SEQUENCE [LARGE SCALE GENOMIC DNA]</scope>
    <source>
        <strain evidence="5 6">CECT 8236</strain>
    </source>
</reference>
<dbReference type="InterPro" id="IPR018062">
    <property type="entry name" value="HTH_AraC-typ_CS"/>
</dbReference>
<evidence type="ECO:0000256" key="1">
    <source>
        <dbReference type="ARBA" id="ARBA00023015"/>
    </source>
</evidence>
<organism evidence="5 6">
    <name type="scientific">Cohnella lupini</name>
    <dbReference type="NCBI Taxonomy" id="1294267"/>
    <lineage>
        <taxon>Bacteria</taxon>
        <taxon>Bacillati</taxon>
        <taxon>Bacillota</taxon>
        <taxon>Bacilli</taxon>
        <taxon>Bacillales</taxon>
        <taxon>Paenibacillaceae</taxon>
        <taxon>Cohnella</taxon>
    </lineage>
</organism>
<dbReference type="GO" id="GO:0043565">
    <property type="term" value="F:sequence-specific DNA binding"/>
    <property type="evidence" value="ECO:0007669"/>
    <property type="project" value="InterPro"/>
</dbReference>
<keyword evidence="2 5" id="KW-0238">DNA-binding</keyword>
<accession>A0A3D9ISZ0</accession>
<dbReference type="InterPro" id="IPR011051">
    <property type="entry name" value="RmlC_Cupin_sf"/>
</dbReference>
<name>A0A3D9ISZ0_9BACL</name>
<dbReference type="SMART" id="SM00342">
    <property type="entry name" value="HTH_ARAC"/>
    <property type="match status" value="1"/>
</dbReference>
<dbReference type="InterPro" id="IPR009057">
    <property type="entry name" value="Homeodomain-like_sf"/>
</dbReference>
<dbReference type="Gene3D" id="2.60.120.10">
    <property type="entry name" value="Jelly Rolls"/>
    <property type="match status" value="1"/>
</dbReference>
<proteinExistence type="predicted"/>
<keyword evidence="6" id="KW-1185">Reference proteome</keyword>
<gene>
    <name evidence="5" type="ORF">DFP95_102322</name>
</gene>
<dbReference type="PROSITE" id="PS00041">
    <property type="entry name" value="HTH_ARAC_FAMILY_1"/>
    <property type="match status" value="1"/>
</dbReference>
<evidence type="ECO:0000256" key="2">
    <source>
        <dbReference type="ARBA" id="ARBA00023125"/>
    </source>
</evidence>
<dbReference type="Proteomes" id="UP000256869">
    <property type="component" value="Unassembled WGS sequence"/>
</dbReference>
<dbReference type="Pfam" id="PF07883">
    <property type="entry name" value="Cupin_2"/>
    <property type="match status" value="1"/>
</dbReference>
<dbReference type="PROSITE" id="PS01124">
    <property type="entry name" value="HTH_ARAC_FAMILY_2"/>
    <property type="match status" value="1"/>
</dbReference>
<protein>
    <submittedName>
        <fullName evidence="5">AraC-like DNA-binding protein</fullName>
    </submittedName>
</protein>
<keyword evidence="3" id="KW-0804">Transcription</keyword>
<dbReference type="AlphaFoldDB" id="A0A3D9ISZ0"/>
<keyword evidence="1" id="KW-0805">Transcription regulation</keyword>
<dbReference type="InterPro" id="IPR013096">
    <property type="entry name" value="Cupin_2"/>
</dbReference>
<comment type="caution">
    <text evidence="5">The sequence shown here is derived from an EMBL/GenBank/DDBJ whole genome shotgun (WGS) entry which is preliminary data.</text>
</comment>
<sequence>MSIRALDELMPTVNFASRATALPGTDWGVRLIPDCQLVYVVSGHAELNVGECFYEIRAGECVYYDGEIPHRLLALGTTDYYSIHFQWTRHSSRPLHPGHSIRYMEPRDLIGKPLHPKVEIPDIGEFTLPTKWSPSGLEPIFTKIVKEYELEQPGYGVSLRALMMQALSLIFRQLVGQRSEQRSRSRIDPAIQAMQEQPGKNWAVSELAAICGYHPIHFAKLFKEEIGLLPKHYIIGERIKLAKRALLQGEKVEALSERLGFTSIHYFSHQFKHLTGLTPTEFRMHGRPPES</sequence>
<evidence type="ECO:0000256" key="3">
    <source>
        <dbReference type="ARBA" id="ARBA00023163"/>
    </source>
</evidence>
<dbReference type="SUPFAM" id="SSF51182">
    <property type="entry name" value="RmlC-like cupins"/>
    <property type="match status" value="1"/>
</dbReference>
<dbReference type="InterPro" id="IPR018060">
    <property type="entry name" value="HTH_AraC"/>
</dbReference>
<evidence type="ECO:0000313" key="5">
    <source>
        <dbReference type="EMBL" id="RED64901.1"/>
    </source>
</evidence>
<dbReference type="RefSeq" id="WP_181907283.1">
    <property type="nucleotide sequence ID" value="NZ_QRDY01000002.1"/>
</dbReference>
<dbReference type="CDD" id="cd02209">
    <property type="entry name" value="cupin_XRE_C"/>
    <property type="match status" value="1"/>
</dbReference>
<dbReference type="GO" id="GO:0003700">
    <property type="term" value="F:DNA-binding transcription factor activity"/>
    <property type="evidence" value="ECO:0007669"/>
    <property type="project" value="InterPro"/>
</dbReference>
<dbReference type="SUPFAM" id="SSF46689">
    <property type="entry name" value="Homeodomain-like"/>
    <property type="match status" value="2"/>
</dbReference>
<feature type="domain" description="HTH araC/xylS-type" evidence="4">
    <location>
        <begin position="188"/>
        <end position="285"/>
    </location>
</feature>
<dbReference type="Gene3D" id="1.10.10.60">
    <property type="entry name" value="Homeodomain-like"/>
    <property type="match status" value="2"/>
</dbReference>
<dbReference type="EMBL" id="QRDY01000002">
    <property type="protein sequence ID" value="RED64901.1"/>
    <property type="molecule type" value="Genomic_DNA"/>
</dbReference>
<dbReference type="Pfam" id="PF12833">
    <property type="entry name" value="HTH_18"/>
    <property type="match status" value="1"/>
</dbReference>
<dbReference type="PANTHER" id="PTHR46796">
    <property type="entry name" value="HTH-TYPE TRANSCRIPTIONAL ACTIVATOR RHAS-RELATED"/>
    <property type="match status" value="1"/>
</dbReference>
<evidence type="ECO:0000259" key="4">
    <source>
        <dbReference type="PROSITE" id="PS01124"/>
    </source>
</evidence>
<dbReference type="InterPro" id="IPR050204">
    <property type="entry name" value="AraC_XylS_family_regulators"/>
</dbReference>